<evidence type="ECO:0000313" key="3">
    <source>
        <dbReference type="EMBL" id="KAK6320377.1"/>
    </source>
</evidence>
<feature type="region of interest" description="Disordered" evidence="1">
    <location>
        <begin position="264"/>
        <end position="319"/>
    </location>
</feature>
<feature type="region of interest" description="Disordered" evidence="1">
    <location>
        <begin position="800"/>
        <end position="879"/>
    </location>
</feature>
<evidence type="ECO:0000313" key="4">
    <source>
        <dbReference type="Proteomes" id="UP001356427"/>
    </source>
</evidence>
<feature type="region of interest" description="Disordered" evidence="1">
    <location>
        <begin position="358"/>
        <end position="389"/>
    </location>
</feature>
<dbReference type="Proteomes" id="UP001356427">
    <property type="component" value="Unassembled WGS sequence"/>
</dbReference>
<dbReference type="PANTHER" id="PTHR28597">
    <property type="entry name" value="VOLTAGE-DEPENDENT CALCIUM CHANNEL BETA SUBUNIT-ASSOCIATED REGULATORY PROTEIN"/>
    <property type="match status" value="1"/>
</dbReference>
<dbReference type="GO" id="GO:0005886">
    <property type="term" value="C:plasma membrane"/>
    <property type="evidence" value="ECO:0007669"/>
    <property type="project" value="TreeGrafter"/>
</dbReference>
<feature type="compositionally biased region" description="Basic residues" evidence="1">
    <location>
        <begin position="715"/>
        <end position="731"/>
    </location>
</feature>
<evidence type="ECO:0000256" key="1">
    <source>
        <dbReference type="SAM" id="MobiDB-lite"/>
    </source>
</evidence>
<feature type="region of interest" description="Disordered" evidence="1">
    <location>
        <begin position="635"/>
        <end position="684"/>
    </location>
</feature>
<gene>
    <name evidence="3" type="ORF">J4Q44_G00094840</name>
</gene>
<keyword evidence="2" id="KW-0472">Membrane</keyword>
<feature type="transmembrane region" description="Helical" evidence="2">
    <location>
        <begin position="63"/>
        <end position="83"/>
    </location>
</feature>
<feature type="compositionally biased region" description="Basic and acidic residues" evidence="1">
    <location>
        <begin position="549"/>
        <end position="573"/>
    </location>
</feature>
<dbReference type="GO" id="GO:0045955">
    <property type="term" value="P:negative regulation of calcium ion-dependent exocytosis"/>
    <property type="evidence" value="ECO:0007669"/>
    <property type="project" value="TreeGrafter"/>
</dbReference>
<feature type="region of interest" description="Disordered" evidence="1">
    <location>
        <begin position="445"/>
        <end position="477"/>
    </location>
</feature>
<dbReference type="GO" id="GO:0030141">
    <property type="term" value="C:secretory granule"/>
    <property type="evidence" value="ECO:0007669"/>
    <property type="project" value="TreeGrafter"/>
</dbReference>
<accession>A0AAN8RB31</accession>
<feature type="compositionally biased region" description="Polar residues" evidence="1">
    <location>
        <begin position="264"/>
        <end position="274"/>
    </location>
</feature>
<proteinExistence type="predicted"/>
<feature type="compositionally biased region" description="Acidic residues" evidence="1">
    <location>
        <begin position="532"/>
        <end position="545"/>
    </location>
</feature>
<organism evidence="3 4">
    <name type="scientific">Coregonus suidteri</name>
    <dbReference type="NCBI Taxonomy" id="861788"/>
    <lineage>
        <taxon>Eukaryota</taxon>
        <taxon>Metazoa</taxon>
        <taxon>Chordata</taxon>
        <taxon>Craniata</taxon>
        <taxon>Vertebrata</taxon>
        <taxon>Euteleostomi</taxon>
        <taxon>Actinopterygii</taxon>
        <taxon>Neopterygii</taxon>
        <taxon>Teleostei</taxon>
        <taxon>Protacanthopterygii</taxon>
        <taxon>Salmoniformes</taxon>
        <taxon>Salmonidae</taxon>
        <taxon>Coregoninae</taxon>
        <taxon>Coregonus</taxon>
    </lineage>
</organism>
<protein>
    <recommendedName>
        <fullName evidence="5">Protein Dos-like</fullName>
    </recommendedName>
</protein>
<feature type="region of interest" description="Disordered" evidence="1">
    <location>
        <begin position="709"/>
        <end position="766"/>
    </location>
</feature>
<reference evidence="3 4" key="1">
    <citation type="submission" date="2021-04" db="EMBL/GenBank/DDBJ databases">
        <authorList>
            <person name="De Guttry C."/>
            <person name="Zahm M."/>
            <person name="Klopp C."/>
            <person name="Cabau C."/>
            <person name="Louis A."/>
            <person name="Berthelot C."/>
            <person name="Parey E."/>
            <person name="Roest Crollius H."/>
            <person name="Montfort J."/>
            <person name="Robinson-Rechavi M."/>
            <person name="Bucao C."/>
            <person name="Bouchez O."/>
            <person name="Gislard M."/>
            <person name="Lluch J."/>
            <person name="Milhes M."/>
            <person name="Lampietro C."/>
            <person name="Lopez Roques C."/>
            <person name="Donnadieu C."/>
            <person name="Braasch I."/>
            <person name="Desvignes T."/>
            <person name="Postlethwait J."/>
            <person name="Bobe J."/>
            <person name="Wedekind C."/>
            <person name="Guiguen Y."/>
        </authorList>
    </citation>
    <scope>NUCLEOTIDE SEQUENCE [LARGE SCALE GENOMIC DNA]</scope>
    <source>
        <strain evidence="3">Cs_M1</strain>
        <tissue evidence="3">Blood</tissue>
    </source>
</reference>
<feature type="region of interest" description="Disordered" evidence="1">
    <location>
        <begin position="495"/>
        <end position="599"/>
    </location>
</feature>
<keyword evidence="4" id="KW-1185">Reference proteome</keyword>
<sequence>MLIIFSARLFQLFNHLRHVVRPWLGWGTLTLAWTMSNESTVWINLTENSTGVSFEPGKQQDGYVLLLVLLSIFLVLLSVLLIICRRCCDGDCRHARASDDPEKTNTSYMEESQPVHGEITIRVDESDCLSAASSHMDMETERFLSTGTQGGRRVSFNESALFDHGKKAQEKGRRFTLTEGDFHHLKNARLTHLHIPPLALKIVTIHECESSENSIAMTTRPAAKSSLSIFQPALCARRPQCPLPQTALTSLSVSPSSALPGDTLNSVVDTSFSENPPAPGTKEPSISSIEVMVSGSRNGGSPSLSEGASVMSVTGASPGTGVGQGPVLQFFTKLRRHASLEGASPYFKIKKWKLDSSQRASSLDTRGSPKRRQFQRQRAASESMDQEDSDAHHIDLIQYIARTQDATYRPSVSASACLLPHTSPSTPPHSLGRLEVEVVVEPSCSRGQRPEVIGLSPEPQDEPASQGDCRQESSTSDHQALYRDIWTLRSSLEQYGSSDQISNNRSDADSVCSLGGRTKRGGLPSYPSQDIGDGDEPEGDVELPVDEGMGEKEKGGKQDSLESERGSDGESGNRKLMQMDSGYTSIEAPSRAPEELRLFGSSGSMDRLALEKRHYFTSAGSTGTVGESFEARIFEEEPDEETPAGATGGVTIETDRSPLGWSPYGQMFTPQEAQPHPHPPLSIHRRDYSIDEKTDALFHEFLRHDPQFDQQETPKKHRSRIHLRKQWQRHKQYSDPGVRYQHHSFERQRNPLRRGDSVNYPLDTGYHSTLPRIVSAPDEEASEGVPSTPQTPKAEAVVVGGAGDAEVEEGDRRRESLSSTVTIRDDNGRASCSPPPVPEREGLLGEQPNPQEDPRLAGHPPEPPDEPPQPPDKGYGPQTITAELTDKLSATLDERLYTGLRQIKDTAVVTECVVTDTHASPDHSPV</sequence>
<feature type="compositionally biased region" description="Polar residues" evidence="1">
    <location>
        <begin position="495"/>
        <end position="505"/>
    </location>
</feature>
<dbReference type="InterPro" id="IPR037658">
    <property type="entry name" value="CBARP"/>
</dbReference>
<comment type="caution">
    <text evidence="3">The sequence shown here is derived from an EMBL/GenBank/DDBJ whole genome shotgun (WGS) entry which is preliminary data.</text>
</comment>
<dbReference type="EMBL" id="JAGTTL010000007">
    <property type="protein sequence ID" value="KAK6320377.1"/>
    <property type="molecule type" value="Genomic_DNA"/>
</dbReference>
<name>A0AAN8RB31_9TELE</name>
<feature type="compositionally biased region" description="Polar residues" evidence="1">
    <location>
        <begin position="295"/>
        <end position="317"/>
    </location>
</feature>
<keyword evidence="2" id="KW-1133">Transmembrane helix</keyword>
<dbReference type="AlphaFoldDB" id="A0AAN8RB31"/>
<evidence type="ECO:0008006" key="5">
    <source>
        <dbReference type="Google" id="ProtNLM"/>
    </source>
</evidence>
<dbReference type="PANTHER" id="PTHR28597:SF2">
    <property type="entry name" value="VOLTAGE-DEPENDENT CALCIUM CHANNEL BETA SUBUNIT-ASSOCIATED REGULATORY PROTEIN ISOFORM X1"/>
    <property type="match status" value="1"/>
</dbReference>
<dbReference type="GO" id="GO:0044325">
    <property type="term" value="F:transmembrane transporter binding"/>
    <property type="evidence" value="ECO:0007669"/>
    <property type="project" value="InterPro"/>
</dbReference>
<feature type="compositionally biased region" description="Basic and acidic residues" evidence="1">
    <location>
        <begin position="743"/>
        <end position="756"/>
    </location>
</feature>
<evidence type="ECO:0000256" key="2">
    <source>
        <dbReference type="SAM" id="Phobius"/>
    </source>
</evidence>
<keyword evidence="2" id="KW-0812">Transmembrane</keyword>